<proteinExistence type="predicted"/>
<organism evidence="2 3">
    <name type="scientific">Asparagus officinalis</name>
    <name type="common">Garden asparagus</name>
    <dbReference type="NCBI Taxonomy" id="4686"/>
    <lineage>
        <taxon>Eukaryota</taxon>
        <taxon>Viridiplantae</taxon>
        <taxon>Streptophyta</taxon>
        <taxon>Embryophyta</taxon>
        <taxon>Tracheophyta</taxon>
        <taxon>Spermatophyta</taxon>
        <taxon>Magnoliopsida</taxon>
        <taxon>Liliopsida</taxon>
        <taxon>Asparagales</taxon>
        <taxon>Asparagaceae</taxon>
        <taxon>Asparagoideae</taxon>
        <taxon>Asparagus</taxon>
    </lineage>
</organism>
<sequence>MKEALGCQIKAMDYGWLLTEGSSVFLLSPLTKAKILLPEFLLKIGSAYISFDPVSDDCLIVRIVKLRNADNSPVFHVLKVNFDQSGLRWTHVKDIGGAELLGSYNRCTCVRARDRPLLKRNHVCIVGDDPFGYLNMPEIFRDIMVSWFERLKNKSLSAQELTDSFWFLPSLSKGN</sequence>
<evidence type="ECO:0000313" key="2">
    <source>
        <dbReference type="EMBL" id="ONK70864.1"/>
    </source>
</evidence>
<protein>
    <recommendedName>
        <fullName evidence="1">KIB1-4 beta-propeller domain-containing protein</fullName>
    </recommendedName>
</protein>
<dbReference type="AlphaFoldDB" id="A0A5P1EYB7"/>
<dbReference type="Gramene" id="ONK70864">
    <property type="protein sequence ID" value="ONK70864"/>
    <property type="gene ID" value="A4U43_C04F2310"/>
</dbReference>
<dbReference type="InterPro" id="IPR005174">
    <property type="entry name" value="KIB1-4_b-propeller"/>
</dbReference>
<dbReference type="Pfam" id="PF03478">
    <property type="entry name" value="Beta-prop_KIB1-4"/>
    <property type="match status" value="1"/>
</dbReference>
<reference evidence="3" key="1">
    <citation type="journal article" date="2017" name="Nat. Commun.">
        <title>The asparagus genome sheds light on the origin and evolution of a young Y chromosome.</title>
        <authorList>
            <person name="Harkess A."/>
            <person name="Zhou J."/>
            <person name="Xu C."/>
            <person name="Bowers J.E."/>
            <person name="Van der Hulst R."/>
            <person name="Ayyampalayam S."/>
            <person name="Mercati F."/>
            <person name="Riccardi P."/>
            <person name="McKain M.R."/>
            <person name="Kakrana A."/>
            <person name="Tang H."/>
            <person name="Ray J."/>
            <person name="Groenendijk J."/>
            <person name="Arikit S."/>
            <person name="Mathioni S.M."/>
            <person name="Nakano M."/>
            <person name="Shan H."/>
            <person name="Telgmann-Rauber A."/>
            <person name="Kanno A."/>
            <person name="Yue Z."/>
            <person name="Chen H."/>
            <person name="Li W."/>
            <person name="Chen Y."/>
            <person name="Xu X."/>
            <person name="Zhang Y."/>
            <person name="Luo S."/>
            <person name="Chen H."/>
            <person name="Gao J."/>
            <person name="Mao Z."/>
            <person name="Pires J.C."/>
            <person name="Luo M."/>
            <person name="Kudrna D."/>
            <person name="Wing R.A."/>
            <person name="Meyers B.C."/>
            <person name="Yi K."/>
            <person name="Kong H."/>
            <person name="Lavrijsen P."/>
            <person name="Sunseri F."/>
            <person name="Falavigna A."/>
            <person name="Ye Y."/>
            <person name="Leebens-Mack J.H."/>
            <person name="Chen G."/>
        </authorList>
    </citation>
    <scope>NUCLEOTIDE SEQUENCE [LARGE SCALE GENOMIC DNA]</scope>
    <source>
        <strain evidence="3">cv. DH0086</strain>
    </source>
</reference>
<dbReference type="Proteomes" id="UP000243459">
    <property type="component" value="Chromosome 4"/>
</dbReference>
<name>A0A5P1EYB7_ASPOF</name>
<gene>
    <name evidence="2" type="ORF">A4U43_C04F2310</name>
</gene>
<evidence type="ECO:0000259" key="1">
    <source>
        <dbReference type="Pfam" id="PF03478"/>
    </source>
</evidence>
<accession>A0A5P1EYB7</accession>
<keyword evidence="3" id="KW-1185">Reference proteome</keyword>
<feature type="domain" description="KIB1-4 beta-propeller" evidence="1">
    <location>
        <begin position="56"/>
        <end position="128"/>
    </location>
</feature>
<dbReference type="EMBL" id="CM007384">
    <property type="protein sequence ID" value="ONK70864.1"/>
    <property type="molecule type" value="Genomic_DNA"/>
</dbReference>
<evidence type="ECO:0000313" key="3">
    <source>
        <dbReference type="Proteomes" id="UP000243459"/>
    </source>
</evidence>